<keyword evidence="2" id="KW-0456">Lyase</keyword>
<sequence length="297" mass="34224">MAWRPGAGACVGAWLSDWARQRSMIQPPTTVQGRFIRRWATAAAAMAYLRAEADIPEKEKEAIRPWLHDLAAGVSMAPDVRPDRRNNHFYWSAFSVGAVGRALKDDALIDHAREAYRKSRLDIQRDGHLTKEARRGRRAWMYHDFSALPLVMLAELGARAGEDWYAYDDGALHRLVGFVLEGYRDPQIFARLSGVQQEMTHLERRLDWYPLYARRFPERVLSYQELGLDRHDYWDRLIAGTCTSLRNDGLRSEGAKRDFSLRKIDRMSAFEACQSPTEMTKNLSVWLHEIRSSMPQG</sequence>
<dbReference type="AlphaFoldDB" id="A0A2W5KDU8"/>
<dbReference type="Proteomes" id="UP000249577">
    <property type="component" value="Unassembled WGS sequence"/>
</dbReference>
<comment type="caution">
    <text evidence="4">The sequence shown here is derived from an EMBL/GenBank/DDBJ whole genome shotgun (WGS) entry which is preliminary data.</text>
</comment>
<evidence type="ECO:0000313" key="5">
    <source>
        <dbReference type="Proteomes" id="UP000249577"/>
    </source>
</evidence>
<dbReference type="Pfam" id="PF05426">
    <property type="entry name" value="Alginate_lyase"/>
    <property type="match status" value="1"/>
</dbReference>
<feature type="domain" description="Alginate lyase" evidence="3">
    <location>
        <begin position="7"/>
        <end position="189"/>
    </location>
</feature>
<organism evidence="4 5">
    <name type="scientific">Ancylobacter novellus</name>
    <name type="common">Thiobacillus novellus</name>
    <dbReference type="NCBI Taxonomy" id="921"/>
    <lineage>
        <taxon>Bacteria</taxon>
        <taxon>Pseudomonadati</taxon>
        <taxon>Pseudomonadota</taxon>
        <taxon>Alphaproteobacteria</taxon>
        <taxon>Hyphomicrobiales</taxon>
        <taxon>Xanthobacteraceae</taxon>
        <taxon>Ancylobacter</taxon>
    </lineage>
</organism>
<reference evidence="4 5" key="1">
    <citation type="submission" date="2017-08" db="EMBL/GenBank/DDBJ databases">
        <title>Infants hospitalized years apart are colonized by the same room-sourced microbial strains.</title>
        <authorList>
            <person name="Brooks B."/>
            <person name="Olm M.R."/>
            <person name="Firek B.A."/>
            <person name="Baker R."/>
            <person name="Thomas B.C."/>
            <person name="Morowitz M.J."/>
            <person name="Banfield J.F."/>
        </authorList>
    </citation>
    <scope>NUCLEOTIDE SEQUENCE [LARGE SCALE GENOMIC DNA]</scope>
    <source>
        <strain evidence="4">S2_005_003_R2_43</strain>
    </source>
</reference>
<dbReference type="SUPFAM" id="SSF48230">
    <property type="entry name" value="Chondroitin AC/alginate lyase"/>
    <property type="match status" value="1"/>
</dbReference>
<protein>
    <recommendedName>
        <fullName evidence="3">Alginate lyase domain-containing protein</fullName>
    </recommendedName>
</protein>
<name>A0A2W5KDU8_ANCNO</name>
<accession>A0A2W5KDU8</accession>
<gene>
    <name evidence="4" type="ORF">DI565_13785</name>
</gene>
<dbReference type="Gene3D" id="1.50.10.100">
    <property type="entry name" value="Chondroitin AC/alginate lyase"/>
    <property type="match status" value="1"/>
</dbReference>
<evidence type="ECO:0000313" key="4">
    <source>
        <dbReference type="EMBL" id="PZQ13608.1"/>
    </source>
</evidence>
<proteinExistence type="predicted"/>
<dbReference type="EMBL" id="QFPN01000007">
    <property type="protein sequence ID" value="PZQ13608.1"/>
    <property type="molecule type" value="Genomic_DNA"/>
</dbReference>
<dbReference type="InterPro" id="IPR008929">
    <property type="entry name" value="Chondroitin_lyas"/>
</dbReference>
<dbReference type="GO" id="GO:0042597">
    <property type="term" value="C:periplasmic space"/>
    <property type="evidence" value="ECO:0007669"/>
    <property type="project" value="InterPro"/>
</dbReference>
<evidence type="ECO:0000259" key="3">
    <source>
        <dbReference type="Pfam" id="PF05426"/>
    </source>
</evidence>
<evidence type="ECO:0000256" key="1">
    <source>
        <dbReference type="ARBA" id="ARBA00022729"/>
    </source>
</evidence>
<dbReference type="GO" id="GO:0016829">
    <property type="term" value="F:lyase activity"/>
    <property type="evidence" value="ECO:0007669"/>
    <property type="project" value="UniProtKB-KW"/>
</dbReference>
<dbReference type="InterPro" id="IPR008397">
    <property type="entry name" value="Alginate_lyase_dom"/>
</dbReference>
<keyword evidence="1" id="KW-0732">Signal</keyword>
<evidence type="ECO:0000256" key="2">
    <source>
        <dbReference type="ARBA" id="ARBA00023239"/>
    </source>
</evidence>